<evidence type="ECO:0000256" key="1">
    <source>
        <dbReference type="ARBA" id="ARBA00004429"/>
    </source>
</evidence>
<dbReference type="EMBL" id="JAUDZE010000001">
    <property type="protein sequence ID" value="MDN0013242.1"/>
    <property type="molecule type" value="Genomic_DNA"/>
</dbReference>
<keyword evidence="11" id="KW-1185">Reference proteome</keyword>
<dbReference type="RefSeq" id="WP_267979496.1">
    <property type="nucleotide sequence ID" value="NZ_JAPQKF010000001.1"/>
</dbReference>
<evidence type="ECO:0000256" key="6">
    <source>
        <dbReference type="ARBA" id="ARBA00022989"/>
    </source>
</evidence>
<comment type="caution">
    <text evidence="10">The sequence shown here is derived from an EMBL/GenBank/DDBJ whole genome shotgun (WGS) entry which is preliminary data.</text>
</comment>
<dbReference type="PANTHER" id="PTHR23522">
    <property type="entry name" value="BLL5896 PROTEIN"/>
    <property type="match status" value="1"/>
</dbReference>
<feature type="transmembrane region" description="Helical" evidence="8">
    <location>
        <begin position="161"/>
        <end position="179"/>
    </location>
</feature>
<dbReference type="PANTHER" id="PTHR23522:SF10">
    <property type="entry name" value="3-PHENYLPROPIONIC ACID TRANSPORTER-RELATED"/>
    <property type="match status" value="1"/>
</dbReference>
<keyword evidence="3" id="KW-1003">Cell membrane</keyword>
<feature type="transmembrane region" description="Helical" evidence="8">
    <location>
        <begin position="239"/>
        <end position="259"/>
    </location>
</feature>
<dbReference type="PIRSF" id="PIRSF004925">
    <property type="entry name" value="HcaT"/>
    <property type="match status" value="1"/>
</dbReference>
<evidence type="ECO:0000256" key="2">
    <source>
        <dbReference type="ARBA" id="ARBA00022448"/>
    </source>
</evidence>
<comment type="subcellular location">
    <subcellularLocation>
        <location evidence="1">Cell inner membrane</location>
        <topology evidence="1">Multi-pass membrane protein</topology>
    </subcellularLocation>
</comment>
<dbReference type="NCBIfam" id="NF037955">
    <property type="entry name" value="mfs"/>
    <property type="match status" value="1"/>
</dbReference>
<feature type="transmembrane region" description="Helical" evidence="8">
    <location>
        <begin position="43"/>
        <end position="61"/>
    </location>
</feature>
<feature type="transmembrane region" description="Helical" evidence="8">
    <location>
        <begin position="136"/>
        <end position="155"/>
    </location>
</feature>
<proteinExistence type="predicted"/>
<evidence type="ECO:0000256" key="7">
    <source>
        <dbReference type="ARBA" id="ARBA00023136"/>
    </source>
</evidence>
<gene>
    <name evidence="10" type="ORF">QTA56_03180</name>
</gene>
<feature type="transmembrane region" description="Helical" evidence="8">
    <location>
        <begin position="99"/>
        <end position="124"/>
    </location>
</feature>
<feature type="transmembrane region" description="Helical" evidence="8">
    <location>
        <begin position="360"/>
        <end position="380"/>
    </location>
</feature>
<organism evidence="10 11">
    <name type="scientific">Acinetobacter thutiue</name>
    <dbReference type="NCBI Taxonomy" id="2998078"/>
    <lineage>
        <taxon>Bacteria</taxon>
        <taxon>Pseudomonadati</taxon>
        <taxon>Pseudomonadota</taxon>
        <taxon>Gammaproteobacteria</taxon>
        <taxon>Moraxellales</taxon>
        <taxon>Moraxellaceae</taxon>
        <taxon>Acinetobacter</taxon>
    </lineage>
</organism>
<evidence type="ECO:0000259" key="9">
    <source>
        <dbReference type="Pfam" id="PF12832"/>
    </source>
</evidence>
<dbReference type="SUPFAM" id="SSF103473">
    <property type="entry name" value="MFS general substrate transporter"/>
    <property type="match status" value="1"/>
</dbReference>
<evidence type="ECO:0000256" key="4">
    <source>
        <dbReference type="ARBA" id="ARBA00022519"/>
    </source>
</evidence>
<evidence type="ECO:0000256" key="3">
    <source>
        <dbReference type="ARBA" id="ARBA00022475"/>
    </source>
</evidence>
<reference evidence="10" key="1">
    <citation type="submission" date="2023-06" db="EMBL/GenBank/DDBJ databases">
        <title>Two novel species of Acinetobacter isolated from motorbike repairing workshop in Vietnam.</title>
        <authorList>
            <person name="Le N.T.T."/>
        </authorList>
    </citation>
    <scope>NUCLEOTIDE SEQUENCE</scope>
    <source>
        <strain evidence="10">VNH17</strain>
    </source>
</reference>
<keyword evidence="4" id="KW-0997">Cell inner membrane</keyword>
<keyword evidence="2" id="KW-0813">Transport</keyword>
<accession>A0ABT7WKN0</accession>
<evidence type="ECO:0000256" key="8">
    <source>
        <dbReference type="SAM" id="Phobius"/>
    </source>
</evidence>
<feature type="transmembrane region" description="Helical" evidence="8">
    <location>
        <begin position="298"/>
        <end position="320"/>
    </location>
</feature>
<sequence length="394" mass="44499">MLQSLNIQTRLGGFYLFYYSIVGTFMPYWNLYLQDQGFNYQQIGILSSIAIITRFFAPLIWGWIADKSGKRMLLVRIATWMEACIWFAIFIIPNSFQSIALLMLVFSFFQNAILAQFEGVTLFWLGEKRAELYGKVRKWGSVGFIVGVFAIGALLEIIPISMLPILLLSVSFLAFLWSFSIKEPEHAPSSQKRLEPLLPILKKPMVAAFFGIEFILLFSQAPFYSFYSNFLKEIGFSTMQIGTLWATGVIAEIVMFAVAQKVFFIRFSWRTLVTVCLILTSLRWLLVGILNTHFVGQLLAQCLHAFSFGLFHLIAMKVIFQNFSAEQQGRGQALYSTMWGLGVASGSLLAGHYWQILSGATIFLCASVVVLLGLILVVWLPNQIETTAPKLNQS</sequence>
<protein>
    <submittedName>
        <fullName evidence="10">MFS transporter</fullName>
    </submittedName>
</protein>
<dbReference type="Pfam" id="PF12832">
    <property type="entry name" value="MFS_1_like"/>
    <property type="match status" value="1"/>
</dbReference>
<feature type="transmembrane region" description="Helical" evidence="8">
    <location>
        <begin position="12"/>
        <end position="31"/>
    </location>
</feature>
<keyword evidence="7 8" id="KW-0472">Membrane</keyword>
<evidence type="ECO:0000256" key="5">
    <source>
        <dbReference type="ARBA" id="ARBA00022692"/>
    </source>
</evidence>
<name>A0ABT7WKN0_9GAMM</name>
<feature type="domain" description="Major facilitator superfamily associated" evidence="9">
    <location>
        <begin position="9"/>
        <end position="364"/>
    </location>
</feature>
<dbReference type="InterPro" id="IPR026032">
    <property type="entry name" value="HcaT-like"/>
</dbReference>
<evidence type="ECO:0000313" key="11">
    <source>
        <dbReference type="Proteomes" id="UP001168524"/>
    </source>
</evidence>
<feature type="transmembrane region" description="Helical" evidence="8">
    <location>
        <begin position="271"/>
        <end position="292"/>
    </location>
</feature>
<feature type="transmembrane region" description="Helical" evidence="8">
    <location>
        <begin position="200"/>
        <end position="219"/>
    </location>
</feature>
<dbReference type="InterPro" id="IPR036259">
    <property type="entry name" value="MFS_trans_sf"/>
</dbReference>
<dbReference type="Gene3D" id="1.20.1250.20">
    <property type="entry name" value="MFS general substrate transporter like domains"/>
    <property type="match status" value="2"/>
</dbReference>
<feature type="transmembrane region" description="Helical" evidence="8">
    <location>
        <begin position="332"/>
        <end position="354"/>
    </location>
</feature>
<keyword evidence="5 8" id="KW-0812">Transmembrane</keyword>
<dbReference type="Proteomes" id="UP001168524">
    <property type="component" value="Unassembled WGS sequence"/>
</dbReference>
<dbReference type="InterPro" id="IPR024989">
    <property type="entry name" value="MFS_assoc_dom"/>
</dbReference>
<keyword evidence="6 8" id="KW-1133">Transmembrane helix</keyword>
<feature type="transmembrane region" description="Helical" evidence="8">
    <location>
        <begin position="73"/>
        <end position="93"/>
    </location>
</feature>
<evidence type="ECO:0000313" key="10">
    <source>
        <dbReference type="EMBL" id="MDN0013242.1"/>
    </source>
</evidence>